<evidence type="ECO:0000313" key="2">
    <source>
        <dbReference type="Proteomes" id="UP001172386"/>
    </source>
</evidence>
<evidence type="ECO:0000313" key="1">
    <source>
        <dbReference type="EMBL" id="KAJ9654022.1"/>
    </source>
</evidence>
<name>A0ACC3A1Q8_9EURO</name>
<dbReference type="EMBL" id="JAPDRQ010000134">
    <property type="protein sequence ID" value="KAJ9654022.1"/>
    <property type="molecule type" value="Genomic_DNA"/>
</dbReference>
<gene>
    <name evidence="1" type="ORF">H2198_006877</name>
</gene>
<protein>
    <submittedName>
        <fullName evidence="1">Uncharacterized protein</fullName>
    </submittedName>
</protein>
<organism evidence="1 2">
    <name type="scientific">Neophaeococcomyces mojaviensis</name>
    <dbReference type="NCBI Taxonomy" id="3383035"/>
    <lineage>
        <taxon>Eukaryota</taxon>
        <taxon>Fungi</taxon>
        <taxon>Dikarya</taxon>
        <taxon>Ascomycota</taxon>
        <taxon>Pezizomycotina</taxon>
        <taxon>Eurotiomycetes</taxon>
        <taxon>Chaetothyriomycetidae</taxon>
        <taxon>Chaetothyriales</taxon>
        <taxon>Chaetothyriales incertae sedis</taxon>
        <taxon>Neophaeococcomyces</taxon>
    </lineage>
</organism>
<keyword evidence="2" id="KW-1185">Reference proteome</keyword>
<accession>A0ACC3A1Q8</accession>
<comment type="caution">
    <text evidence="1">The sequence shown here is derived from an EMBL/GenBank/DDBJ whole genome shotgun (WGS) entry which is preliminary data.</text>
</comment>
<proteinExistence type="predicted"/>
<dbReference type="Proteomes" id="UP001172386">
    <property type="component" value="Unassembled WGS sequence"/>
</dbReference>
<reference evidence="1" key="1">
    <citation type="submission" date="2022-10" db="EMBL/GenBank/DDBJ databases">
        <title>Culturing micro-colonial fungi from biological soil crusts in the Mojave desert and describing Neophaeococcomyces mojavensis, and introducing the new genera and species Taxawa tesnikishii.</title>
        <authorList>
            <person name="Kurbessoian T."/>
            <person name="Stajich J.E."/>
        </authorList>
    </citation>
    <scope>NUCLEOTIDE SEQUENCE</scope>
    <source>
        <strain evidence="1">JES_112</strain>
    </source>
</reference>
<sequence length="375" mass="43438">MQELGVEVEGDVEDQKDAIQQQRLQLAGEDSHDLHLMMSDEKLLAATNEKVIDWRNRNQNRKLARSVVGTSQYMAPEVIRGDFYDGRCDWWSVGIIMYECLFGFTPFACDDRHKTKLKILKHSETLHIPDELFEPSKRLSIEATDVLRRILVEKEYRLCSRRYELNDYTRKTFGGVTRLQHANKAHRNYAGHFVYPDDAEDLKRHPFFGGIPWDKMQEYYPPFIPRVQSWEDTKYFDDEGPISDMDSTSSDEDSPTPIFRTVPAEPNSHHQEAQGIVPAIPIDESTRKASPCVMSQVKASKVREKKRPRDKILRDENCGKMALQMRKESAFIGYGYRRSKTVTEVIEETLNFEANSHVIGEDDGELLQIEVNREC</sequence>